<dbReference type="Pfam" id="PF00406">
    <property type="entry name" value="ADK"/>
    <property type="match status" value="1"/>
</dbReference>
<gene>
    <name evidence="10" type="ORF">CTAYLR_002926</name>
</gene>
<dbReference type="SUPFAM" id="SSF52540">
    <property type="entry name" value="P-loop containing nucleoside triphosphate hydrolases"/>
    <property type="match status" value="1"/>
</dbReference>
<keyword evidence="5" id="KW-0067">ATP-binding</keyword>
<evidence type="ECO:0000256" key="8">
    <source>
        <dbReference type="ARBA" id="ARBA00048116"/>
    </source>
</evidence>
<dbReference type="CDD" id="cd22983">
    <property type="entry name" value="DD_CrRSP23-like"/>
    <property type="match status" value="1"/>
</dbReference>
<dbReference type="Pfam" id="PF05186">
    <property type="entry name" value="Dpy-30"/>
    <property type="match status" value="1"/>
</dbReference>
<accession>A0AAD7UMP9</accession>
<evidence type="ECO:0000256" key="7">
    <source>
        <dbReference type="ARBA" id="ARBA00023242"/>
    </source>
</evidence>
<dbReference type="EMBL" id="JAQMWT010000055">
    <property type="protein sequence ID" value="KAJ8612224.1"/>
    <property type="molecule type" value="Genomic_DNA"/>
</dbReference>
<dbReference type="InterPro" id="IPR027417">
    <property type="entry name" value="P-loop_NTPase"/>
</dbReference>
<keyword evidence="2 9" id="KW-0808">Transferase</keyword>
<evidence type="ECO:0000256" key="4">
    <source>
        <dbReference type="ARBA" id="ARBA00022777"/>
    </source>
</evidence>
<dbReference type="InterPro" id="IPR007858">
    <property type="entry name" value="Dpy-30_motif"/>
</dbReference>
<evidence type="ECO:0000256" key="1">
    <source>
        <dbReference type="ARBA" id="ARBA00022490"/>
    </source>
</evidence>
<protein>
    <submittedName>
        <fullName evidence="10">Uncharacterized protein</fullName>
    </submittedName>
</protein>
<evidence type="ECO:0000256" key="2">
    <source>
        <dbReference type="ARBA" id="ARBA00022679"/>
    </source>
</evidence>
<dbReference type="AlphaFoldDB" id="A0AAD7UMP9"/>
<reference evidence="10" key="1">
    <citation type="submission" date="2023-01" db="EMBL/GenBank/DDBJ databases">
        <title>Metagenome sequencing of chrysophaentin producing Chrysophaeum taylorii.</title>
        <authorList>
            <person name="Davison J."/>
            <person name="Bewley C."/>
        </authorList>
    </citation>
    <scope>NUCLEOTIDE SEQUENCE</scope>
    <source>
        <strain evidence="10">NIES-1699</strain>
    </source>
</reference>
<organism evidence="10 11">
    <name type="scientific">Chrysophaeum taylorii</name>
    <dbReference type="NCBI Taxonomy" id="2483200"/>
    <lineage>
        <taxon>Eukaryota</taxon>
        <taxon>Sar</taxon>
        <taxon>Stramenopiles</taxon>
        <taxon>Ochrophyta</taxon>
        <taxon>Pelagophyceae</taxon>
        <taxon>Pelagomonadales</taxon>
        <taxon>Pelagomonadaceae</taxon>
        <taxon>Chrysophaeum</taxon>
    </lineage>
</organism>
<dbReference type="GO" id="GO:0009123">
    <property type="term" value="P:nucleoside monophosphate metabolic process"/>
    <property type="evidence" value="ECO:0007669"/>
    <property type="project" value="UniProtKB-ARBA"/>
</dbReference>
<dbReference type="CDD" id="cd01428">
    <property type="entry name" value="ADK"/>
    <property type="match status" value="1"/>
</dbReference>
<keyword evidence="3" id="KW-0547">Nucleotide-binding</keyword>
<dbReference type="GO" id="GO:0005524">
    <property type="term" value="F:ATP binding"/>
    <property type="evidence" value="ECO:0007669"/>
    <property type="project" value="UniProtKB-KW"/>
</dbReference>
<dbReference type="GO" id="GO:0006207">
    <property type="term" value="P:'de novo' pyrimidine nucleobase biosynthetic process"/>
    <property type="evidence" value="ECO:0007669"/>
    <property type="project" value="InterPro"/>
</dbReference>
<name>A0AAD7UMP9_9STRA</name>
<dbReference type="GO" id="GO:0016776">
    <property type="term" value="F:phosphotransferase activity, phosphate group as acceptor"/>
    <property type="evidence" value="ECO:0007669"/>
    <property type="project" value="InterPro"/>
</dbReference>
<keyword evidence="6" id="KW-0665">Pyrimidine biosynthesis</keyword>
<comment type="similarity">
    <text evidence="9">Belongs to the adenylate kinase family.</text>
</comment>
<evidence type="ECO:0000256" key="6">
    <source>
        <dbReference type="ARBA" id="ARBA00022975"/>
    </source>
</evidence>
<dbReference type="PROSITE" id="PS00113">
    <property type="entry name" value="ADENYLATE_KINASE"/>
    <property type="match status" value="1"/>
</dbReference>
<dbReference type="InterPro" id="IPR000850">
    <property type="entry name" value="Adenylat/UMP-CMP_kin"/>
</dbReference>
<evidence type="ECO:0000313" key="11">
    <source>
        <dbReference type="Proteomes" id="UP001230188"/>
    </source>
</evidence>
<proteinExistence type="inferred from homology"/>
<dbReference type="Gene3D" id="3.40.50.300">
    <property type="entry name" value="P-loop containing nucleotide triphosphate hydrolases"/>
    <property type="match status" value="1"/>
</dbReference>
<dbReference type="GO" id="GO:0019205">
    <property type="term" value="F:nucleobase-containing compound kinase activity"/>
    <property type="evidence" value="ECO:0007669"/>
    <property type="project" value="InterPro"/>
</dbReference>
<evidence type="ECO:0000256" key="9">
    <source>
        <dbReference type="RuleBase" id="RU003330"/>
    </source>
</evidence>
<dbReference type="GO" id="GO:0006221">
    <property type="term" value="P:pyrimidine nucleotide biosynthetic process"/>
    <property type="evidence" value="ECO:0007669"/>
    <property type="project" value="UniProtKB-KW"/>
</dbReference>
<evidence type="ECO:0000256" key="3">
    <source>
        <dbReference type="ARBA" id="ARBA00022741"/>
    </source>
</evidence>
<keyword evidence="11" id="KW-1185">Reference proteome</keyword>
<dbReference type="Proteomes" id="UP001230188">
    <property type="component" value="Unassembled WGS sequence"/>
</dbReference>
<evidence type="ECO:0000256" key="5">
    <source>
        <dbReference type="ARBA" id="ARBA00022840"/>
    </source>
</evidence>
<keyword evidence="1" id="KW-0963">Cytoplasm</keyword>
<dbReference type="Gene3D" id="1.20.890.10">
    <property type="entry name" value="cAMP-dependent protein kinase regulatory subunit, dimerization-anchoring domain"/>
    <property type="match status" value="1"/>
</dbReference>
<comment type="caution">
    <text evidence="10">The sequence shown here is derived from an EMBL/GenBank/DDBJ whole genome shotgun (WGS) entry which is preliminary data.</text>
</comment>
<comment type="catalytic activity">
    <reaction evidence="8">
        <text>UMP + ATP = UDP + ADP</text>
        <dbReference type="Rhea" id="RHEA:24400"/>
        <dbReference type="ChEBI" id="CHEBI:30616"/>
        <dbReference type="ChEBI" id="CHEBI:57865"/>
        <dbReference type="ChEBI" id="CHEBI:58223"/>
        <dbReference type="ChEBI" id="CHEBI:456216"/>
        <dbReference type="EC" id="2.7.4.14"/>
    </reaction>
</comment>
<keyword evidence="7" id="KW-0539">Nucleus</keyword>
<keyword evidence="4 9" id="KW-0418">Kinase</keyword>
<dbReference type="HAMAP" id="MF_00235">
    <property type="entry name" value="Adenylate_kinase_Adk"/>
    <property type="match status" value="1"/>
</dbReference>
<sequence length="377" mass="41350">MAGRKQAIYNGARSLADNEHYIIQIFDVAPCGVLVKAYRQSNSIEIYMPITEGELDKATLNRSEKSLSKLADSLDLVEKGGQTFLESSIPGISKPKVVPSGDGVRQFIGRTKAGDETLPEFLTKALAELCKEKPSGIEAVRWLGNWLLENNPNQPRVEEPSDEQVVEEPVDDNDFGGYGTLLPNMFQVVFVLGGPGAGKGTQCAKISEAFSYVHLSAGDLLRAARQDPNSTHGELINSFIKEGKIVPVDITIGLLKAAMEQSGKRHFLVDGFPRNLDNLDGWNKHMSDCAHVNFLLFLATTEEVMQDRILARGALAAKAGAIVRADDNVETIKKRFHTYLESTMPIINHFKSLGLCREVDSSPPPDDVFAEVAKHFV</sequence>
<dbReference type="PRINTS" id="PR00094">
    <property type="entry name" value="ADENYLTKNASE"/>
</dbReference>
<dbReference type="InterPro" id="IPR006266">
    <property type="entry name" value="UMP_CMP_kinase"/>
</dbReference>
<dbReference type="PANTHER" id="PTHR23359">
    <property type="entry name" value="NUCLEOTIDE KINASE"/>
    <property type="match status" value="1"/>
</dbReference>
<evidence type="ECO:0000313" key="10">
    <source>
        <dbReference type="EMBL" id="KAJ8612224.1"/>
    </source>
</evidence>
<dbReference type="InterPro" id="IPR033690">
    <property type="entry name" value="Adenylat_kinase_CS"/>
</dbReference>
<dbReference type="NCBIfam" id="TIGR01359">
    <property type="entry name" value="UMP_CMP_kin_fam"/>
    <property type="match status" value="1"/>
</dbReference>